<proteinExistence type="predicted"/>
<accession>W1P004</accession>
<sequence length="97" mass="11007">MHLQQGSFFCKSIGLHMTFVEDVVPRTWLKTTSLPCKPKTMVSVVDVRAQGIEFGHLHKEIALVESPSTMILWLQFDDPFFKSSQLNLLDIAVMGRT</sequence>
<keyword evidence="2" id="KW-1185">Reference proteome</keyword>
<evidence type="ECO:0000313" key="2">
    <source>
        <dbReference type="Proteomes" id="UP000017836"/>
    </source>
</evidence>
<dbReference type="Proteomes" id="UP000017836">
    <property type="component" value="Unassembled WGS sequence"/>
</dbReference>
<dbReference type="Gramene" id="ERN00901">
    <property type="protein sequence ID" value="ERN00901"/>
    <property type="gene ID" value="AMTR_s00103p00145030"/>
</dbReference>
<dbReference type="EMBL" id="KI394805">
    <property type="protein sequence ID" value="ERN00901.1"/>
    <property type="molecule type" value="Genomic_DNA"/>
</dbReference>
<organism evidence="1 2">
    <name type="scientific">Amborella trichopoda</name>
    <dbReference type="NCBI Taxonomy" id="13333"/>
    <lineage>
        <taxon>Eukaryota</taxon>
        <taxon>Viridiplantae</taxon>
        <taxon>Streptophyta</taxon>
        <taxon>Embryophyta</taxon>
        <taxon>Tracheophyta</taxon>
        <taxon>Spermatophyta</taxon>
        <taxon>Magnoliopsida</taxon>
        <taxon>Amborellales</taxon>
        <taxon>Amborellaceae</taxon>
        <taxon>Amborella</taxon>
    </lineage>
</organism>
<reference evidence="2" key="1">
    <citation type="journal article" date="2013" name="Science">
        <title>The Amborella genome and the evolution of flowering plants.</title>
        <authorList>
            <consortium name="Amborella Genome Project"/>
        </authorList>
    </citation>
    <scope>NUCLEOTIDE SEQUENCE [LARGE SCALE GENOMIC DNA]</scope>
</reference>
<dbReference type="HOGENOM" id="CLU_2349567_0_0_1"/>
<name>W1P004_AMBTC</name>
<evidence type="ECO:0000313" key="1">
    <source>
        <dbReference type="EMBL" id="ERN00901.1"/>
    </source>
</evidence>
<dbReference type="AlphaFoldDB" id="W1P004"/>
<protein>
    <submittedName>
        <fullName evidence="1">Uncharacterized protein</fullName>
    </submittedName>
</protein>
<gene>
    <name evidence="1" type="ORF">AMTR_s00103p00145030</name>
</gene>